<dbReference type="PRINTS" id="PR01388">
    <property type="entry name" value="CDTOXINB"/>
</dbReference>
<dbReference type="Pfam" id="PF01483">
    <property type="entry name" value="P_proprotein"/>
    <property type="match status" value="2"/>
</dbReference>
<name>A0ABT6I036_9ACTN</name>
<protein>
    <submittedName>
        <fullName evidence="7">Proprotein convertase P-domain-containing protein</fullName>
    </submittedName>
</protein>
<dbReference type="Proteomes" id="UP001223144">
    <property type="component" value="Unassembled WGS sequence"/>
</dbReference>
<accession>A0ABT6I036</accession>
<keyword evidence="2" id="KW-0378">Hydrolase</keyword>
<dbReference type="InterPro" id="IPR003539">
    <property type="entry name" value="CD_toxinB"/>
</dbReference>
<evidence type="ECO:0000256" key="2">
    <source>
        <dbReference type="ARBA" id="ARBA00022801"/>
    </source>
</evidence>
<evidence type="ECO:0000313" key="8">
    <source>
        <dbReference type="Proteomes" id="UP001223144"/>
    </source>
</evidence>
<feature type="chain" id="PRO_5046115447" evidence="5">
    <location>
        <begin position="46"/>
        <end position="739"/>
    </location>
</feature>
<evidence type="ECO:0000313" key="7">
    <source>
        <dbReference type="EMBL" id="MDH2394021.1"/>
    </source>
</evidence>
<reference evidence="7 8" key="1">
    <citation type="submission" date="2023-04" db="EMBL/GenBank/DDBJ databases">
        <title>Streptomyces chengmaiensis sp. nov. isolated from the stem of mangrove plant in Hainan.</title>
        <authorList>
            <person name="Huang X."/>
            <person name="Zhou S."/>
            <person name="Chu X."/>
            <person name="Xie Y."/>
            <person name="Lin Y."/>
        </authorList>
    </citation>
    <scope>NUCLEOTIDE SEQUENCE [LARGE SCALE GENOMIC DNA]</scope>
    <source>
        <strain evidence="7 8">HNM0663</strain>
    </source>
</reference>
<dbReference type="RefSeq" id="WP_279933425.1">
    <property type="nucleotide sequence ID" value="NZ_JARWBG010000099.1"/>
</dbReference>
<keyword evidence="5" id="KW-0732">Signal</keyword>
<evidence type="ECO:0000256" key="5">
    <source>
        <dbReference type="SAM" id="SignalP"/>
    </source>
</evidence>
<feature type="domain" description="P/Homo B" evidence="6">
    <location>
        <begin position="469"/>
        <end position="600"/>
    </location>
</feature>
<dbReference type="SUPFAM" id="SSF56219">
    <property type="entry name" value="DNase I-like"/>
    <property type="match status" value="1"/>
</dbReference>
<evidence type="ECO:0000256" key="4">
    <source>
        <dbReference type="SAM" id="MobiDB-lite"/>
    </source>
</evidence>
<keyword evidence="8" id="KW-1185">Reference proteome</keyword>
<dbReference type="InterPro" id="IPR002884">
    <property type="entry name" value="P_dom"/>
</dbReference>
<evidence type="ECO:0000256" key="3">
    <source>
        <dbReference type="ARBA" id="ARBA00022825"/>
    </source>
</evidence>
<dbReference type="InterPro" id="IPR036691">
    <property type="entry name" value="Endo/exonu/phosph_ase_sf"/>
</dbReference>
<dbReference type="EMBL" id="JARWBG010000099">
    <property type="protein sequence ID" value="MDH2394021.1"/>
    <property type="molecule type" value="Genomic_DNA"/>
</dbReference>
<evidence type="ECO:0000259" key="6">
    <source>
        <dbReference type="PROSITE" id="PS51829"/>
    </source>
</evidence>
<evidence type="ECO:0000256" key="1">
    <source>
        <dbReference type="ARBA" id="ARBA00022670"/>
    </source>
</evidence>
<feature type="region of interest" description="Disordered" evidence="4">
    <location>
        <begin position="43"/>
        <end position="63"/>
    </location>
</feature>
<sequence>MFLTPQAHPGAPPARTSVRTLLTHLITATLIATSLVLAAATPSHAAPGNHKPVTWNMQGASSSSDSKWTTTIARMVTGGDNYFEHDVVALQEAGPRRSLPGTAVRTGRLTVNGRQATYEYAVHRWRIGSATRGRDVYITWLNTDPTGHRNNVAIVTHEDPGTPTAVAARQANNRNNWGMRPALGIQLSDGSRFWSFHASSNGDNRSNDAQNMLVEIQSASSPGLWAVLGDFNRRPDNLTVPPGSQIYSSGQGTQQTGGELDYMVSNDQQNMQGWTGRRLNGAGSDHFPVEFAFRAAANTNVVSSGDQPGRCLGTPDNSSVAMLKCDATLSKLNRPFGPTVSAGFSRETLTNYKYCLSFLAALAHTAHGSMRDCQSWEPSVRTFDFPSDGRILHRNTGYCLDTSSEWNWEARLWWCNTDTYPLNQNFVQTAYPPYYWYSISVIGPETGTEDAQTGGPGAGPGSDGCPMPSNPTLDPCHHISKRSTTDVSISDHVTVESSITVSDISGNAPANLGVGVDIEHTHRGDLTISLIAPSGTAYLLEDIPDHDSSDHVFKSYTVDVSSERANGTWTLRVRDTGSGNTGKIDAWNLTFPASSGSTSGGGYFENTNDVPILDNRTNDSLLTVSGLSGNAPSSLAVGVDIKHTYRGDLSISLVGPSGTKTYLLEDFANDDSGEDVNKTYIVDASPETANGTWTLRVNDFGTGDTGTIDAWNLTFPASSAPNDSGSGTCFTPGGSPIPC</sequence>
<dbReference type="PROSITE" id="PS50231">
    <property type="entry name" value="RICIN_B_LECTIN"/>
    <property type="match status" value="1"/>
</dbReference>
<dbReference type="SUPFAM" id="SSF49785">
    <property type="entry name" value="Galactose-binding domain-like"/>
    <property type="match status" value="2"/>
</dbReference>
<dbReference type="Gene3D" id="2.60.120.260">
    <property type="entry name" value="Galactose-binding domain-like"/>
    <property type="match status" value="2"/>
</dbReference>
<organism evidence="7 8">
    <name type="scientific">Streptomyces chengmaiensis</name>
    <dbReference type="NCBI Taxonomy" id="3040919"/>
    <lineage>
        <taxon>Bacteria</taxon>
        <taxon>Bacillati</taxon>
        <taxon>Actinomycetota</taxon>
        <taxon>Actinomycetes</taxon>
        <taxon>Kitasatosporales</taxon>
        <taxon>Streptomycetaceae</taxon>
        <taxon>Streptomyces</taxon>
    </lineage>
</organism>
<gene>
    <name evidence="7" type="ORF">QCN29_35830</name>
</gene>
<dbReference type="PROSITE" id="PS51829">
    <property type="entry name" value="P_HOMO_B"/>
    <property type="match status" value="2"/>
</dbReference>
<proteinExistence type="predicted"/>
<feature type="signal peptide" evidence="5">
    <location>
        <begin position="1"/>
        <end position="45"/>
    </location>
</feature>
<keyword evidence="3" id="KW-0720">Serine protease</keyword>
<dbReference type="PANTHER" id="PTHR42884:SF14">
    <property type="entry name" value="NEUROENDOCRINE CONVERTASE 1"/>
    <property type="match status" value="1"/>
</dbReference>
<comment type="caution">
    <text evidence="7">The sequence shown here is derived from an EMBL/GenBank/DDBJ whole genome shotgun (WGS) entry which is preliminary data.</text>
</comment>
<dbReference type="PANTHER" id="PTHR42884">
    <property type="entry name" value="PROPROTEIN CONVERTASE SUBTILISIN/KEXIN-RELATED"/>
    <property type="match status" value="1"/>
</dbReference>
<dbReference type="InterPro" id="IPR008979">
    <property type="entry name" value="Galactose-bd-like_sf"/>
</dbReference>
<dbReference type="SUPFAM" id="SSF50370">
    <property type="entry name" value="Ricin B-like lectins"/>
    <property type="match status" value="1"/>
</dbReference>
<keyword evidence="1" id="KW-0645">Protease</keyword>
<dbReference type="InterPro" id="IPR035992">
    <property type="entry name" value="Ricin_B-like_lectins"/>
</dbReference>
<dbReference type="Gene3D" id="3.60.10.10">
    <property type="entry name" value="Endonuclease/exonuclease/phosphatase"/>
    <property type="match status" value="1"/>
</dbReference>
<feature type="domain" description="P/Homo B" evidence="6">
    <location>
        <begin position="601"/>
        <end position="721"/>
    </location>
</feature>